<reference evidence="1" key="1">
    <citation type="submission" date="2019-11" db="UniProtKB">
        <authorList>
            <consortium name="WormBaseParasite"/>
        </authorList>
    </citation>
    <scope>IDENTIFICATION</scope>
</reference>
<proteinExistence type="predicted"/>
<dbReference type="AlphaFoldDB" id="A0A5K3FJP5"/>
<sequence>MLDHLALANPVSLCDPMACGKGRQPTREGHGGDAVYNERRGQRGGLGWKGSGILRRPFRAQTCWTTWPQPILCLSAFQWHTRKISSQPDKDTTEVQHIMSGVASVADSDRRRLTCGSGF</sequence>
<organism evidence="1">
    <name type="scientific">Mesocestoides corti</name>
    <name type="common">Flatworm</name>
    <dbReference type="NCBI Taxonomy" id="53468"/>
    <lineage>
        <taxon>Eukaryota</taxon>
        <taxon>Metazoa</taxon>
        <taxon>Spiralia</taxon>
        <taxon>Lophotrochozoa</taxon>
        <taxon>Platyhelminthes</taxon>
        <taxon>Cestoda</taxon>
        <taxon>Eucestoda</taxon>
        <taxon>Cyclophyllidea</taxon>
        <taxon>Mesocestoididae</taxon>
        <taxon>Mesocestoides</taxon>
    </lineage>
</organism>
<name>A0A5K3FJP5_MESCO</name>
<protein>
    <submittedName>
        <fullName evidence="1">Uncharacterized protein</fullName>
    </submittedName>
</protein>
<dbReference type="WBParaSite" id="MCU_007874-RA">
    <property type="protein sequence ID" value="MCU_007874-RA"/>
    <property type="gene ID" value="MCU_007874"/>
</dbReference>
<accession>A0A5K3FJP5</accession>
<evidence type="ECO:0000313" key="1">
    <source>
        <dbReference type="WBParaSite" id="MCU_007874-RA"/>
    </source>
</evidence>